<protein>
    <submittedName>
        <fullName evidence="1">Putative RNase H-like HicB family nuclease</fullName>
    </submittedName>
</protein>
<proteinExistence type="predicted"/>
<accession>A0A8J7KGD7</accession>
<evidence type="ECO:0000313" key="2">
    <source>
        <dbReference type="Proteomes" id="UP000622552"/>
    </source>
</evidence>
<dbReference type="Proteomes" id="UP000622552">
    <property type="component" value="Unassembled WGS sequence"/>
</dbReference>
<comment type="caution">
    <text evidence="1">The sequence shown here is derived from an EMBL/GenBank/DDBJ whole genome shotgun (WGS) entry which is preliminary data.</text>
</comment>
<keyword evidence="2" id="KW-1185">Reference proteome</keyword>
<dbReference type="RefSeq" id="WP_197004118.1">
    <property type="nucleotide sequence ID" value="NZ_BONS01000021.1"/>
</dbReference>
<evidence type="ECO:0000313" key="1">
    <source>
        <dbReference type="EMBL" id="MBG6137235.1"/>
    </source>
</evidence>
<dbReference type="AlphaFoldDB" id="A0A8J7KGD7"/>
<organism evidence="1 2">
    <name type="scientific">Longispora fulva</name>
    <dbReference type="NCBI Taxonomy" id="619741"/>
    <lineage>
        <taxon>Bacteria</taxon>
        <taxon>Bacillati</taxon>
        <taxon>Actinomycetota</taxon>
        <taxon>Actinomycetes</taxon>
        <taxon>Micromonosporales</taxon>
        <taxon>Micromonosporaceae</taxon>
        <taxon>Longispora</taxon>
    </lineage>
</organism>
<reference evidence="1" key="1">
    <citation type="submission" date="2020-11" db="EMBL/GenBank/DDBJ databases">
        <title>Sequencing the genomes of 1000 actinobacteria strains.</title>
        <authorList>
            <person name="Klenk H.-P."/>
        </authorList>
    </citation>
    <scope>NUCLEOTIDE SEQUENCE</scope>
    <source>
        <strain evidence="1">DSM 45356</strain>
    </source>
</reference>
<gene>
    <name evidence="1" type="ORF">IW245_003429</name>
</gene>
<sequence length="207" mass="23120">MSDLRTIDVVMAGPIEEGIDDWTVYSPQIPGFTGGRKTRDELRAALPEMLEFVDVDVPRTRIHLHEEHVYRAGDLDYLIRVRRDDQQEPRVHTARVLERVLTDPVQRAELLSGPRTRTGEVLFICALATDRLGDLADQLHGSGDVAAIVAPVGEDMIWSARLANADDLLEEGHPPEYWGWSRDMTIAELMRSTKSGGHPNVLMSTSA</sequence>
<name>A0A8J7KGD7_9ACTN</name>
<dbReference type="EMBL" id="JADOUF010000001">
    <property type="protein sequence ID" value="MBG6137235.1"/>
    <property type="molecule type" value="Genomic_DNA"/>
</dbReference>